<dbReference type="Gene3D" id="2.40.10.170">
    <property type="match status" value="1"/>
</dbReference>
<dbReference type="CDD" id="cd17991">
    <property type="entry name" value="DEXHc_TRCF"/>
    <property type="match status" value="1"/>
</dbReference>
<evidence type="ECO:0000256" key="6">
    <source>
        <dbReference type="ARBA" id="ARBA00022806"/>
    </source>
</evidence>
<dbReference type="GO" id="GO:0006355">
    <property type="term" value="P:regulation of DNA-templated transcription"/>
    <property type="evidence" value="ECO:0007669"/>
    <property type="project" value="UniProtKB-UniRule"/>
</dbReference>
<dbReference type="SUPFAM" id="SSF143517">
    <property type="entry name" value="TRCF domain-like"/>
    <property type="match status" value="1"/>
</dbReference>
<dbReference type="SMART" id="SM00487">
    <property type="entry name" value="DEXDc"/>
    <property type="match status" value="1"/>
</dbReference>
<dbReference type="InterPro" id="IPR004576">
    <property type="entry name" value="Mfd"/>
</dbReference>
<dbReference type="GO" id="GO:0003678">
    <property type="term" value="F:DNA helicase activity"/>
    <property type="evidence" value="ECO:0007669"/>
    <property type="project" value="TreeGrafter"/>
</dbReference>
<dbReference type="InterPro" id="IPR014001">
    <property type="entry name" value="Helicase_ATP-bd"/>
</dbReference>
<dbReference type="GO" id="GO:0000716">
    <property type="term" value="P:transcription-coupled nucleotide-excision repair, DNA damage recognition"/>
    <property type="evidence" value="ECO:0007669"/>
    <property type="project" value="UniProtKB-UniRule"/>
</dbReference>
<dbReference type="SMART" id="SM01058">
    <property type="entry name" value="CarD_TRCF"/>
    <property type="match status" value="1"/>
</dbReference>
<organism evidence="16 17">
    <name type="scientific">Rhodothermus profundi</name>
    <dbReference type="NCBI Taxonomy" id="633813"/>
    <lineage>
        <taxon>Bacteria</taxon>
        <taxon>Pseudomonadati</taxon>
        <taxon>Rhodothermota</taxon>
        <taxon>Rhodothermia</taxon>
        <taxon>Rhodothermales</taxon>
        <taxon>Rhodothermaceae</taxon>
        <taxon>Rhodothermus</taxon>
    </lineage>
</organism>
<dbReference type="InterPro" id="IPR027417">
    <property type="entry name" value="P-loop_NTPase"/>
</dbReference>
<dbReference type="NCBIfam" id="TIGR00580">
    <property type="entry name" value="mfd"/>
    <property type="match status" value="1"/>
</dbReference>
<keyword evidence="9 13" id="KW-0234">DNA repair</keyword>
<reference evidence="17" key="1">
    <citation type="submission" date="2016-11" db="EMBL/GenBank/DDBJ databases">
        <authorList>
            <person name="Varghese N."/>
            <person name="Submissions S."/>
        </authorList>
    </citation>
    <scope>NUCLEOTIDE SEQUENCE [LARGE SCALE GENOMIC DNA]</scope>
    <source>
        <strain evidence="17">DSM 22212</strain>
    </source>
</reference>
<dbReference type="EMBL" id="FRAU01000002">
    <property type="protein sequence ID" value="SHK29904.1"/>
    <property type="molecule type" value="Genomic_DNA"/>
</dbReference>
<dbReference type="Pfam" id="PF02559">
    <property type="entry name" value="CarD_TRCF_RID"/>
    <property type="match status" value="1"/>
</dbReference>
<dbReference type="STRING" id="633813.SAMN04488087_0780"/>
<dbReference type="PROSITE" id="PS51194">
    <property type="entry name" value="HELICASE_CTER"/>
    <property type="match status" value="1"/>
</dbReference>
<dbReference type="InterPro" id="IPR036101">
    <property type="entry name" value="CarD-like/TRCF_RID_sf"/>
</dbReference>
<dbReference type="HAMAP" id="MF_00969">
    <property type="entry name" value="TRCF"/>
    <property type="match status" value="1"/>
</dbReference>
<evidence type="ECO:0000256" key="10">
    <source>
        <dbReference type="ARBA" id="ARBA00061104"/>
    </source>
</evidence>
<dbReference type="AlphaFoldDB" id="A0A1M6RBR5"/>
<dbReference type="OrthoDB" id="9804325at2"/>
<dbReference type="InterPro" id="IPR041471">
    <property type="entry name" value="UvrB_inter"/>
</dbReference>
<dbReference type="SMART" id="SM00982">
    <property type="entry name" value="TRCF"/>
    <property type="match status" value="1"/>
</dbReference>
<name>A0A1M6RBR5_9BACT</name>
<dbReference type="RefSeq" id="WP_072714658.1">
    <property type="nucleotide sequence ID" value="NZ_FRAU01000002.1"/>
</dbReference>
<evidence type="ECO:0000259" key="14">
    <source>
        <dbReference type="PROSITE" id="PS51192"/>
    </source>
</evidence>
<sequence>MKLTDLHRRLEAAAFFEPLHEHLQNLSAPIRLHLRGLAGSLPAFVLYELHRHFPHPILCLTPDEDQAAYLLSDLEQLMGVSDQLLRFPATGQKPYDLEQIPDTAPLIERTDVLRRLSEGFSGLMVTSAEAIAERVPPPDEVRQETLVLTPGMVYDPNQLLARLIAQGFERVEFVEAPGEVALRGGILDVYPFTGTYPLRLEFFGDEIDTIREFDPRTQRSISRLTTAYIVPNLSTTTPKAAAHSLFDHLPPSTLIVCFEEGALFDAVQTRFAEAEQAYARLEQTNDQPPPAARYLPATELAACLDRYPILLFGALAEAESTLTWDTHPQPAFHGNLNLLRKRLQANAQRGWRTFILCDSRSQEARLHDLLQEEIEAGSVRLLVESLHEGFEIPDAQLAVYTDHQIFGRYHRPTTRKRRRLLGGLSLRALQNLQPGDYVVHVDFGIGQFAGLQRITIRGKQQEVVRLRYADGDVLYVSVNALHKLHRYTGREGHQPRLTKLGSGQWEKVKARTKKRIKDIARDLIRLYAKRKASRGFAFSPDTVWQREMEAAFEYEDTPDQAAAAEAVKRDMEQPIPMDRLVCGDVGFGKTEIAIRAAFKAVQDGKQVAVLVPTTILADQHYETFTRRLAPYPVRIEVLSRFRSPAQQRTVLRDLAAGKVDIIIGTHRLLSKDVQFKDLGLLIIDEEQRFGVAAKERLRQLRVEVDTLTLTATPIPRTLQFALMGARDLSIISTPPPNRQPIVTEIHTFDETLIRDAIRYEVSRGGQVFFIHNRVQSIYEMAARLQAIVPDVRIAVAHGQMKARELERVMHDFMARKYDVLVSTNIIESGLDIPNANTIIINHAEQFGLADLHQLRGRVGRSDRKAFCYLLVPSIHGLTREARQRLQAIEEFSELGSGFSIAMRDLDIRGAGNLLGAEQSGFIEEIGFETYQQILDEAIRELREEEFADVLGAPPPKPPETSVDVEADAFIPDTYVRSHVERLTLYRRLSEATDEATIDAFREELVDRFGPVPPEVDNLLWAARLKLLGQVLRLPRVLFKNHRLFLEFPSQDGDPHFYAHHFMPLLERLSQLDRRYVLKDQQRKLRAIVQDVPDLETAYQVLRQLQPTEVPVSS</sequence>
<dbReference type="GO" id="GO:0003684">
    <property type="term" value="F:damaged DNA binding"/>
    <property type="evidence" value="ECO:0007669"/>
    <property type="project" value="InterPro"/>
</dbReference>
<dbReference type="Gene3D" id="3.30.2060.10">
    <property type="entry name" value="Penicillin-binding protein 1b domain"/>
    <property type="match status" value="1"/>
</dbReference>
<evidence type="ECO:0000313" key="17">
    <source>
        <dbReference type="Proteomes" id="UP000185812"/>
    </source>
</evidence>
<feature type="domain" description="Helicase C-terminal" evidence="15">
    <location>
        <begin position="752"/>
        <end position="906"/>
    </location>
</feature>
<dbReference type="PANTHER" id="PTHR47964">
    <property type="entry name" value="ATP-DEPENDENT DNA HELICASE HOMOLOG RECG, CHLOROPLASTIC"/>
    <property type="match status" value="1"/>
</dbReference>
<dbReference type="InterPro" id="IPR001650">
    <property type="entry name" value="Helicase_C-like"/>
</dbReference>
<evidence type="ECO:0000259" key="15">
    <source>
        <dbReference type="PROSITE" id="PS51194"/>
    </source>
</evidence>
<evidence type="ECO:0000256" key="1">
    <source>
        <dbReference type="ARBA" id="ARBA00004496"/>
    </source>
</evidence>
<evidence type="ECO:0000256" key="8">
    <source>
        <dbReference type="ARBA" id="ARBA00023125"/>
    </source>
</evidence>
<dbReference type="InterPro" id="IPR047112">
    <property type="entry name" value="RecG/Mfd"/>
</dbReference>
<keyword evidence="17" id="KW-1185">Reference proteome</keyword>
<evidence type="ECO:0000256" key="3">
    <source>
        <dbReference type="ARBA" id="ARBA00022741"/>
    </source>
</evidence>
<dbReference type="GO" id="GO:0005524">
    <property type="term" value="F:ATP binding"/>
    <property type="evidence" value="ECO:0007669"/>
    <property type="project" value="UniProtKB-UniRule"/>
</dbReference>
<dbReference type="GO" id="GO:0005737">
    <property type="term" value="C:cytoplasm"/>
    <property type="evidence" value="ECO:0007669"/>
    <property type="project" value="UniProtKB-SubCell"/>
</dbReference>
<keyword evidence="4 13" id="KW-0227">DNA damage</keyword>
<dbReference type="PANTHER" id="PTHR47964:SF1">
    <property type="entry name" value="ATP-DEPENDENT DNA HELICASE HOMOLOG RECG, CHLOROPLASTIC"/>
    <property type="match status" value="1"/>
</dbReference>
<gene>
    <name evidence="13" type="primary">mfd</name>
    <name evidence="16" type="ORF">SAMN04488087_0780</name>
</gene>
<dbReference type="InterPro" id="IPR005118">
    <property type="entry name" value="TRCF_C"/>
</dbReference>
<comment type="similarity">
    <text evidence="11 13">In the C-terminal section; belongs to the helicase family. RecG subfamily.</text>
</comment>
<dbReference type="Pfam" id="PF00271">
    <property type="entry name" value="Helicase_C"/>
    <property type="match status" value="1"/>
</dbReference>
<evidence type="ECO:0000256" key="9">
    <source>
        <dbReference type="ARBA" id="ARBA00023204"/>
    </source>
</evidence>
<dbReference type="Pfam" id="PF03461">
    <property type="entry name" value="TRCF"/>
    <property type="match status" value="1"/>
</dbReference>
<keyword evidence="3 13" id="KW-0547">Nucleotide-binding</keyword>
<evidence type="ECO:0000256" key="11">
    <source>
        <dbReference type="ARBA" id="ARBA00061399"/>
    </source>
</evidence>
<dbReference type="InterPro" id="IPR037235">
    <property type="entry name" value="TRCF-like_C_D7"/>
</dbReference>
<proteinExistence type="inferred from homology"/>
<dbReference type="SUPFAM" id="SSF141259">
    <property type="entry name" value="CarD-like"/>
    <property type="match status" value="1"/>
</dbReference>
<dbReference type="InterPro" id="IPR011545">
    <property type="entry name" value="DEAD/DEAH_box_helicase_dom"/>
</dbReference>
<feature type="domain" description="Helicase ATP-binding" evidence="14">
    <location>
        <begin position="570"/>
        <end position="731"/>
    </location>
</feature>
<dbReference type="Pfam" id="PF00270">
    <property type="entry name" value="DEAD"/>
    <property type="match status" value="1"/>
</dbReference>
<dbReference type="EC" id="3.6.4.-" evidence="13"/>
<evidence type="ECO:0000256" key="7">
    <source>
        <dbReference type="ARBA" id="ARBA00022840"/>
    </source>
</evidence>
<evidence type="ECO:0000256" key="4">
    <source>
        <dbReference type="ARBA" id="ARBA00022763"/>
    </source>
</evidence>
<keyword evidence="8 13" id="KW-0238">DNA-binding</keyword>
<dbReference type="Proteomes" id="UP000185812">
    <property type="component" value="Unassembled WGS sequence"/>
</dbReference>
<dbReference type="Gene3D" id="3.40.50.300">
    <property type="entry name" value="P-loop containing nucleotide triphosphate hydrolases"/>
    <property type="match status" value="2"/>
</dbReference>
<evidence type="ECO:0000256" key="13">
    <source>
        <dbReference type="HAMAP-Rule" id="MF_00969"/>
    </source>
</evidence>
<comment type="subcellular location">
    <subcellularLocation>
        <location evidence="1 13">Cytoplasm</location>
    </subcellularLocation>
</comment>
<evidence type="ECO:0000256" key="5">
    <source>
        <dbReference type="ARBA" id="ARBA00022801"/>
    </source>
</evidence>
<dbReference type="SUPFAM" id="SSF52540">
    <property type="entry name" value="P-loop containing nucleoside triphosphate hydrolases"/>
    <property type="match status" value="4"/>
</dbReference>
<comment type="function">
    <text evidence="13">Couples transcription and DNA repair by recognizing RNA polymerase (RNAP) stalled at DNA lesions. Mediates ATP-dependent release of RNAP and its truncated transcript from the DNA, and recruitment of nucleotide excision repair machinery to the damaged site.</text>
</comment>
<keyword evidence="2 13" id="KW-0963">Cytoplasm</keyword>
<evidence type="ECO:0000256" key="2">
    <source>
        <dbReference type="ARBA" id="ARBA00022490"/>
    </source>
</evidence>
<evidence type="ECO:0000313" key="16">
    <source>
        <dbReference type="EMBL" id="SHK29904.1"/>
    </source>
</evidence>
<accession>A0A1M6RBR5</accession>
<protein>
    <recommendedName>
        <fullName evidence="12 13">Transcription-repair-coupling factor</fullName>
        <shortName evidence="13">TRCF</shortName>
        <ecNumber evidence="13">3.6.4.-</ecNumber>
    </recommendedName>
</protein>
<dbReference type="FunFam" id="3.40.50.300:FF:000546">
    <property type="entry name" value="Transcription-repair-coupling factor"/>
    <property type="match status" value="1"/>
</dbReference>
<keyword evidence="7 13" id="KW-0067">ATP-binding</keyword>
<keyword evidence="5 13" id="KW-0378">Hydrolase</keyword>
<evidence type="ECO:0000256" key="12">
    <source>
        <dbReference type="ARBA" id="ARBA00070128"/>
    </source>
</evidence>
<dbReference type="SMART" id="SM00490">
    <property type="entry name" value="HELICc"/>
    <property type="match status" value="1"/>
</dbReference>
<comment type="similarity">
    <text evidence="10 13">In the N-terminal section; belongs to the UvrB family.</text>
</comment>
<keyword evidence="6" id="KW-0347">Helicase</keyword>
<dbReference type="Gene3D" id="3.90.1150.50">
    <property type="entry name" value="Transcription-repair-coupling factor, D7 domain"/>
    <property type="match status" value="1"/>
</dbReference>
<dbReference type="Gene3D" id="3.40.50.11180">
    <property type="match status" value="1"/>
</dbReference>
<dbReference type="Pfam" id="PF17757">
    <property type="entry name" value="UvrB_inter"/>
    <property type="match status" value="1"/>
</dbReference>
<dbReference type="InterPro" id="IPR003711">
    <property type="entry name" value="CarD-like/TRCF_RID"/>
</dbReference>
<dbReference type="PROSITE" id="PS51192">
    <property type="entry name" value="HELICASE_ATP_BIND_1"/>
    <property type="match status" value="1"/>
</dbReference>
<dbReference type="GO" id="GO:0016787">
    <property type="term" value="F:hydrolase activity"/>
    <property type="evidence" value="ECO:0007669"/>
    <property type="project" value="UniProtKB-KW"/>
</dbReference>